<dbReference type="SMART" id="SM00487">
    <property type="entry name" value="DEXDc"/>
    <property type="match status" value="1"/>
</dbReference>
<keyword evidence="5" id="KW-1185">Reference proteome</keyword>
<dbReference type="SUPFAM" id="SSF52540">
    <property type="entry name" value="P-loop containing nucleoside triphosphate hydrolases"/>
    <property type="match status" value="2"/>
</dbReference>
<keyword evidence="1" id="KW-0175">Coiled coil</keyword>
<organism evidence="4 5">
    <name type="scientific">Pseudonocardia aurantiaca</name>
    <dbReference type="NCBI Taxonomy" id="75290"/>
    <lineage>
        <taxon>Bacteria</taxon>
        <taxon>Bacillati</taxon>
        <taxon>Actinomycetota</taxon>
        <taxon>Actinomycetes</taxon>
        <taxon>Pseudonocardiales</taxon>
        <taxon>Pseudonocardiaceae</taxon>
        <taxon>Pseudonocardia</taxon>
    </lineage>
</organism>
<dbReference type="Proteomes" id="UP001597145">
    <property type="component" value="Unassembled WGS sequence"/>
</dbReference>
<dbReference type="InterPro" id="IPR054347">
    <property type="entry name" value="TOTE_primase"/>
</dbReference>
<dbReference type="InterPro" id="IPR006935">
    <property type="entry name" value="Helicase/UvrB_N"/>
</dbReference>
<feature type="compositionally biased region" description="Basic and acidic residues" evidence="2">
    <location>
        <begin position="794"/>
        <end position="806"/>
    </location>
</feature>
<dbReference type="PANTHER" id="PTHR47396">
    <property type="entry name" value="TYPE I RESTRICTION ENZYME ECOKI R PROTEIN"/>
    <property type="match status" value="1"/>
</dbReference>
<dbReference type="CDD" id="cd18785">
    <property type="entry name" value="SF2_C"/>
    <property type="match status" value="1"/>
</dbReference>
<gene>
    <name evidence="4" type="ORF">ACFSCY_38545</name>
</gene>
<proteinExistence type="predicted"/>
<dbReference type="Gene3D" id="3.40.50.300">
    <property type="entry name" value="P-loop containing nucleotide triphosphate hydrolases"/>
    <property type="match status" value="2"/>
</dbReference>
<feature type="region of interest" description="Disordered" evidence="2">
    <location>
        <begin position="781"/>
        <end position="806"/>
    </location>
</feature>
<dbReference type="GO" id="GO:0004386">
    <property type="term" value="F:helicase activity"/>
    <property type="evidence" value="ECO:0007669"/>
    <property type="project" value="UniProtKB-KW"/>
</dbReference>
<name>A0ABW4FXQ3_9PSEU</name>
<accession>A0ABW4FXQ3</accession>
<comment type="caution">
    <text evidence="4">The sequence shown here is derived from an EMBL/GenBank/DDBJ whole genome shotgun (WGS) entry which is preliminary data.</text>
</comment>
<evidence type="ECO:0000259" key="3">
    <source>
        <dbReference type="PROSITE" id="PS51192"/>
    </source>
</evidence>
<dbReference type="RefSeq" id="WP_343981343.1">
    <property type="nucleotide sequence ID" value="NZ_BAAAJG010000014.1"/>
</dbReference>
<dbReference type="Pfam" id="PF22548">
    <property type="entry name" value="AEP-TOTE"/>
    <property type="match status" value="1"/>
</dbReference>
<reference evidence="5" key="1">
    <citation type="journal article" date="2019" name="Int. J. Syst. Evol. Microbiol.">
        <title>The Global Catalogue of Microorganisms (GCM) 10K type strain sequencing project: providing services to taxonomists for standard genome sequencing and annotation.</title>
        <authorList>
            <consortium name="The Broad Institute Genomics Platform"/>
            <consortium name="The Broad Institute Genome Sequencing Center for Infectious Disease"/>
            <person name="Wu L."/>
            <person name="Ma J."/>
        </authorList>
    </citation>
    <scope>NUCLEOTIDE SEQUENCE [LARGE SCALE GENOMIC DNA]</scope>
    <source>
        <strain evidence="5">JCM 12165</strain>
    </source>
</reference>
<dbReference type="InterPro" id="IPR027417">
    <property type="entry name" value="P-loop_NTPase"/>
</dbReference>
<dbReference type="PANTHER" id="PTHR47396:SF1">
    <property type="entry name" value="ATP-DEPENDENT HELICASE IRC3-RELATED"/>
    <property type="match status" value="1"/>
</dbReference>
<dbReference type="PROSITE" id="PS51192">
    <property type="entry name" value="HELICASE_ATP_BIND_1"/>
    <property type="match status" value="1"/>
</dbReference>
<protein>
    <submittedName>
        <fullName evidence="4">DEAD/DEAH box helicase family protein</fullName>
    </submittedName>
</protein>
<dbReference type="CDD" id="cd17926">
    <property type="entry name" value="DEXHc_RE"/>
    <property type="match status" value="1"/>
</dbReference>
<evidence type="ECO:0000313" key="5">
    <source>
        <dbReference type="Proteomes" id="UP001597145"/>
    </source>
</evidence>
<evidence type="ECO:0000313" key="4">
    <source>
        <dbReference type="EMBL" id="MFD1535322.1"/>
    </source>
</evidence>
<dbReference type="InterPro" id="IPR050742">
    <property type="entry name" value="Helicase_Restrict-Modif_Enz"/>
</dbReference>
<sequence>MESSVDVKAIGRVEVLEEELARLRAENQRLLRLLELSPRQARLPEATQTGLFLDRPGPVTASSSARDKVRFFRGLFGARRDVYATRWENARTGRSGWVPAVAGGWRKGSNRPYLPLTDDAVAAHLTGDVHVGLYPLLDGDVCHWLAADFDGPATMLDALAYLKAARAIGVPAALEVSRSGIGGHVWIFFTGPVRATTARTLGTGLLREAIAMRGRMALSSYDRLFPSEDVLPASGSVGNLIAAPLQGRSRKEGATVFLDLGTLEPYEDQWAYLSSLHRLSPREVSHLADRVGPLKVGTSVDRLTSSTATRTRPQPAPVVHAMLGAGVVVEMADLTPATLATLKHAASMPNPAFCDRQRRRFSTWGVPRFLHSYDETLDGKLVLPRGLADMVSTVVEQAGSKLETTDERVIGEPQQFAFTAKLREDQAAAVVDLADHELGVLVAPPGAGKTVIACAMIARHATSTLVLVDRKTLADQWRARLQEHLGITAGQLGGGRTKMRGTVDVAMLQTLARRDDLAELTASYGLVVVDECHHIPAAAFENAVRQIRGKWWLGLTATPYRRDELDDLIALQLGPVRHTMSAPAPGTLASAAAGGIPERLLAVHATAFDYRGDADPSAPGGIAAIYRDLVGDEHRNTQLVTDVMAALDRGSHCLVLTQWTAHVDALAEKLRDAGRDPIVLRGGMGARKRVTTLDQLRPQDGPLLVVATGPYVGEGFDCPALDTLFLAAPIAFKGRLVQYVGRILRPFPGKEFVEVHDYHDVETGVLASSLAKRAPGYVSLGFPDPRRLRQSPPDPRHHSRPETGRG</sequence>
<dbReference type="EMBL" id="JBHUCP010000052">
    <property type="protein sequence ID" value="MFD1535322.1"/>
    <property type="molecule type" value="Genomic_DNA"/>
</dbReference>
<keyword evidence="4" id="KW-0547">Nucleotide-binding</keyword>
<dbReference type="InterPro" id="IPR001650">
    <property type="entry name" value="Helicase_C-like"/>
</dbReference>
<evidence type="ECO:0000256" key="1">
    <source>
        <dbReference type="SAM" id="Coils"/>
    </source>
</evidence>
<dbReference type="Pfam" id="PF00271">
    <property type="entry name" value="Helicase_C"/>
    <property type="match status" value="1"/>
</dbReference>
<keyword evidence="4" id="KW-0347">Helicase</keyword>
<keyword evidence="4" id="KW-0067">ATP-binding</keyword>
<dbReference type="Pfam" id="PF04851">
    <property type="entry name" value="ResIII"/>
    <property type="match status" value="1"/>
</dbReference>
<dbReference type="InterPro" id="IPR014001">
    <property type="entry name" value="Helicase_ATP-bd"/>
</dbReference>
<feature type="coiled-coil region" evidence="1">
    <location>
        <begin position="6"/>
        <end position="36"/>
    </location>
</feature>
<evidence type="ECO:0000256" key="2">
    <source>
        <dbReference type="SAM" id="MobiDB-lite"/>
    </source>
</evidence>
<keyword evidence="4" id="KW-0378">Hydrolase</keyword>
<feature type="domain" description="Helicase ATP-binding" evidence="3">
    <location>
        <begin position="430"/>
        <end position="577"/>
    </location>
</feature>